<proteinExistence type="predicted"/>
<dbReference type="AlphaFoldDB" id="A0A1X7S8H9"/>
<dbReference type="Proteomes" id="UP000215127">
    <property type="component" value="Chromosome 13"/>
</dbReference>
<accession>A0A1X7S8H9</accession>
<evidence type="ECO:0000313" key="1">
    <source>
        <dbReference type="EMBL" id="SMQ56004.1"/>
    </source>
</evidence>
<keyword evidence="2" id="KW-1185">Reference proteome</keyword>
<name>A0A1X7S8H9_ZYMT9</name>
<protein>
    <submittedName>
        <fullName evidence="1">Uncharacterized protein</fullName>
    </submittedName>
</protein>
<reference evidence="1 2" key="1">
    <citation type="submission" date="2016-06" db="EMBL/GenBank/DDBJ databases">
        <authorList>
            <person name="Kjaerup R.B."/>
            <person name="Dalgaard T.S."/>
            <person name="Juul-Madsen H.R."/>
        </authorList>
    </citation>
    <scope>NUCLEOTIDE SEQUENCE [LARGE SCALE GENOMIC DNA]</scope>
</reference>
<dbReference type="EMBL" id="LT853704">
    <property type="protein sequence ID" value="SMQ56004.1"/>
    <property type="molecule type" value="Genomic_DNA"/>
</dbReference>
<organism evidence="1 2">
    <name type="scientific">Zymoseptoria tritici (strain ST99CH_3D7)</name>
    <dbReference type="NCBI Taxonomy" id="1276538"/>
    <lineage>
        <taxon>Eukaryota</taxon>
        <taxon>Fungi</taxon>
        <taxon>Dikarya</taxon>
        <taxon>Ascomycota</taxon>
        <taxon>Pezizomycotina</taxon>
        <taxon>Dothideomycetes</taxon>
        <taxon>Dothideomycetidae</taxon>
        <taxon>Mycosphaerellales</taxon>
        <taxon>Mycosphaerellaceae</taxon>
        <taxon>Zymoseptoria</taxon>
    </lineage>
</organism>
<sequence length="133" mass="14898">MNCHRLSIAAVDLRQRPADQIFAGSRNKDQACINFPVKLLRVQIRWRTWLFSSIFLGEVSIGGRGNHMVIVWVGWHLIIAPSAHRNNVREDACRISTISADSRSGPGFLAGIVMYGLAWHGMAHENLTPFLCC</sequence>
<gene>
    <name evidence="1" type="ORF">ZT3D7_G11159</name>
</gene>
<evidence type="ECO:0000313" key="2">
    <source>
        <dbReference type="Proteomes" id="UP000215127"/>
    </source>
</evidence>